<reference evidence="1 2" key="1">
    <citation type="submission" date="2024-09" db="EMBL/GenBank/DDBJ databases">
        <title>Chromosome-scale assembly of Riccia fluitans.</title>
        <authorList>
            <person name="Paukszto L."/>
            <person name="Sawicki J."/>
            <person name="Karawczyk K."/>
            <person name="Piernik-Szablinska J."/>
            <person name="Szczecinska M."/>
            <person name="Mazdziarz M."/>
        </authorList>
    </citation>
    <scope>NUCLEOTIDE SEQUENCE [LARGE SCALE GENOMIC DNA]</scope>
    <source>
        <strain evidence="1">Rf_01</strain>
        <tissue evidence="1">Aerial parts of the thallus</tissue>
    </source>
</reference>
<gene>
    <name evidence="1" type="ORF">R1flu_020562</name>
</gene>
<comment type="caution">
    <text evidence="1">The sequence shown here is derived from an EMBL/GenBank/DDBJ whole genome shotgun (WGS) entry which is preliminary data.</text>
</comment>
<proteinExistence type="predicted"/>
<protein>
    <submittedName>
        <fullName evidence="1">Uncharacterized protein</fullName>
    </submittedName>
</protein>
<keyword evidence="2" id="KW-1185">Reference proteome</keyword>
<sequence length="111" mass="12934">MDQKYDMDLETAISNLTLRVYDSQPSEGMIDTTRFGENSKNMETETKGFLYFHVKDRKLQCCHRVIPGRSRMWLGKKNLESSGEKKQDRPKGPRLVVDSFHLAMFTASYHQ</sequence>
<evidence type="ECO:0000313" key="1">
    <source>
        <dbReference type="EMBL" id="KAL2652434.1"/>
    </source>
</evidence>
<name>A0ABD1ZQC1_9MARC</name>
<organism evidence="1 2">
    <name type="scientific">Riccia fluitans</name>
    <dbReference type="NCBI Taxonomy" id="41844"/>
    <lineage>
        <taxon>Eukaryota</taxon>
        <taxon>Viridiplantae</taxon>
        <taxon>Streptophyta</taxon>
        <taxon>Embryophyta</taxon>
        <taxon>Marchantiophyta</taxon>
        <taxon>Marchantiopsida</taxon>
        <taxon>Marchantiidae</taxon>
        <taxon>Marchantiales</taxon>
        <taxon>Ricciaceae</taxon>
        <taxon>Riccia</taxon>
    </lineage>
</organism>
<dbReference type="AlphaFoldDB" id="A0ABD1ZQC1"/>
<dbReference type="EMBL" id="JBHFFA010000001">
    <property type="protein sequence ID" value="KAL2652434.1"/>
    <property type="molecule type" value="Genomic_DNA"/>
</dbReference>
<dbReference type="Proteomes" id="UP001605036">
    <property type="component" value="Unassembled WGS sequence"/>
</dbReference>
<accession>A0ABD1ZQC1</accession>
<evidence type="ECO:0000313" key="2">
    <source>
        <dbReference type="Proteomes" id="UP001605036"/>
    </source>
</evidence>